<protein>
    <recommendedName>
        <fullName evidence="2">DUF6879 domain-containing protein</fullName>
    </recommendedName>
</protein>
<dbReference type="InterPro" id="IPR049244">
    <property type="entry name" value="DUF6879"/>
</dbReference>
<dbReference type="Pfam" id="PF21806">
    <property type="entry name" value="DUF6879"/>
    <property type="match status" value="1"/>
</dbReference>
<evidence type="ECO:0000259" key="2">
    <source>
        <dbReference type="Pfam" id="PF21806"/>
    </source>
</evidence>
<accession>A0AAU1ZS90</accession>
<dbReference type="AlphaFoldDB" id="A0AAU1ZS90"/>
<organism evidence="3">
    <name type="scientific">Streptomyces sp. NBC_00093</name>
    <dbReference type="NCBI Taxonomy" id="2975649"/>
    <lineage>
        <taxon>Bacteria</taxon>
        <taxon>Bacillati</taxon>
        <taxon>Actinomycetota</taxon>
        <taxon>Actinomycetes</taxon>
        <taxon>Kitasatosporales</taxon>
        <taxon>Streptomycetaceae</taxon>
        <taxon>Streptomyces</taxon>
    </lineage>
</organism>
<dbReference type="EMBL" id="CP108222">
    <property type="protein sequence ID" value="WTT15286.1"/>
    <property type="molecule type" value="Genomic_DNA"/>
</dbReference>
<gene>
    <name evidence="3" type="ORF">OHA22_06975</name>
</gene>
<name>A0AAU1ZS90_9ACTN</name>
<sequence>MSNRLAVLSRLLVTLMAGGLAYVVTNLYDMPGAWRATLAVVIASAVLIIQYVVDMERRIMALDQDLHDYHEKMRELVSGSFASINEATRLFGMVEGSALRTDEVTRLARGATQVGAGGPDLMRTFARAEMDRLASLMEDMNQGIVDHDGEDHEWLVTLTQCAVSSIDAVSPAVDRGFWTTTTGRRYLWAQREAIQTRGVRIRRIFLVATSDEVDADLELQRESHQNLGIEVRVLAVSDLPATTNRGPSSDFIVFDDSLTYEVGLDLDGRNARTTLNLRADRVAERRERFTEFWEAAQ</sequence>
<keyword evidence="1" id="KW-1133">Transmembrane helix</keyword>
<evidence type="ECO:0000256" key="1">
    <source>
        <dbReference type="SAM" id="Phobius"/>
    </source>
</evidence>
<feature type="domain" description="DUF6879" evidence="2">
    <location>
        <begin position="189"/>
        <end position="296"/>
    </location>
</feature>
<feature type="transmembrane region" description="Helical" evidence="1">
    <location>
        <begin position="31"/>
        <end position="53"/>
    </location>
</feature>
<proteinExistence type="predicted"/>
<keyword evidence="1" id="KW-0812">Transmembrane</keyword>
<reference evidence="3" key="1">
    <citation type="submission" date="2022-10" db="EMBL/GenBank/DDBJ databases">
        <title>The complete genomes of actinobacterial strains from the NBC collection.</title>
        <authorList>
            <person name="Joergensen T.S."/>
            <person name="Alvarez Arevalo M."/>
            <person name="Sterndorff E.B."/>
            <person name="Faurdal D."/>
            <person name="Vuksanovic O."/>
            <person name="Mourched A.-S."/>
            <person name="Charusanti P."/>
            <person name="Shaw S."/>
            <person name="Blin K."/>
            <person name="Weber T."/>
        </authorList>
    </citation>
    <scope>NUCLEOTIDE SEQUENCE</scope>
    <source>
        <strain evidence="3">NBC_00093</strain>
    </source>
</reference>
<keyword evidence="1" id="KW-0472">Membrane</keyword>
<evidence type="ECO:0000313" key="3">
    <source>
        <dbReference type="EMBL" id="WTT15286.1"/>
    </source>
</evidence>